<accession>A0A6L3UY98</accession>
<dbReference type="AlphaFoldDB" id="A0A6L3UY98"/>
<name>A0A6L3UY98_9BACI</name>
<gene>
    <name evidence="1" type="ORF">F7731_23765</name>
</gene>
<protein>
    <submittedName>
        <fullName evidence="1">Uncharacterized protein</fullName>
    </submittedName>
</protein>
<evidence type="ECO:0000313" key="1">
    <source>
        <dbReference type="EMBL" id="KAB2328970.1"/>
    </source>
</evidence>
<comment type="caution">
    <text evidence="1">The sequence shown here is derived from an EMBL/GenBank/DDBJ whole genome shotgun (WGS) entry which is preliminary data.</text>
</comment>
<reference evidence="1 2" key="1">
    <citation type="journal article" date="2016" name="Antonie Van Leeuwenhoek">
        <title>Bacillus depressus sp. nov., isolated from soil of a sunflower field.</title>
        <authorList>
            <person name="Wei X."/>
            <person name="Xin D."/>
            <person name="Xin Y."/>
            <person name="Zhang H."/>
            <person name="Wang T."/>
            <person name="Zhang J."/>
        </authorList>
    </citation>
    <scope>NUCLEOTIDE SEQUENCE [LARGE SCALE GENOMIC DNA]</scope>
    <source>
        <strain evidence="1 2">BZ1</strain>
    </source>
</reference>
<dbReference type="RefSeq" id="WP_151537268.1">
    <property type="nucleotide sequence ID" value="NZ_WBOS01000022.1"/>
</dbReference>
<keyword evidence="2" id="KW-1185">Reference proteome</keyword>
<proteinExistence type="predicted"/>
<sequence length="109" mass="12516">MEKNLNAIESVYNAIMDFDKTIRELEDVGINITAFDDTIEHLNNALEALLPESYGLFGDHIDSFTFEEILMMDERAEEISSVFYSYEGATIKFKNGKTLLIPRRDEEQA</sequence>
<evidence type="ECO:0000313" key="2">
    <source>
        <dbReference type="Proteomes" id="UP000481030"/>
    </source>
</evidence>
<dbReference type="Proteomes" id="UP000481030">
    <property type="component" value="Unassembled WGS sequence"/>
</dbReference>
<organism evidence="1 2">
    <name type="scientific">Cytobacillus depressus</name>
    <dbReference type="NCBI Taxonomy" id="1602942"/>
    <lineage>
        <taxon>Bacteria</taxon>
        <taxon>Bacillati</taxon>
        <taxon>Bacillota</taxon>
        <taxon>Bacilli</taxon>
        <taxon>Bacillales</taxon>
        <taxon>Bacillaceae</taxon>
        <taxon>Cytobacillus</taxon>
    </lineage>
</organism>
<dbReference type="EMBL" id="WBOS01000022">
    <property type="protein sequence ID" value="KAB2328970.1"/>
    <property type="molecule type" value="Genomic_DNA"/>
</dbReference>